<dbReference type="SUPFAM" id="SSF55785">
    <property type="entry name" value="PYP-like sensor domain (PAS domain)"/>
    <property type="match status" value="1"/>
</dbReference>
<keyword evidence="10" id="KW-0902">Two-component regulatory system</keyword>
<dbReference type="SUPFAM" id="SSF55874">
    <property type="entry name" value="ATPase domain of HSP90 chaperone/DNA topoisomerase II/histidine kinase"/>
    <property type="match status" value="1"/>
</dbReference>
<evidence type="ECO:0000259" key="14">
    <source>
        <dbReference type="PROSITE" id="PS50885"/>
    </source>
</evidence>
<dbReference type="SUPFAM" id="SSF158472">
    <property type="entry name" value="HAMP domain-like"/>
    <property type="match status" value="1"/>
</dbReference>
<dbReference type="SMART" id="SM00388">
    <property type="entry name" value="HisKA"/>
    <property type="match status" value="1"/>
</dbReference>
<dbReference type="EMBL" id="JAFELM010000022">
    <property type="protein sequence ID" value="MBM6617496.1"/>
    <property type="molecule type" value="Genomic_DNA"/>
</dbReference>
<dbReference type="Gene3D" id="3.30.450.20">
    <property type="entry name" value="PAS domain"/>
    <property type="match status" value="2"/>
</dbReference>
<dbReference type="Gene3D" id="3.30.565.10">
    <property type="entry name" value="Histidine kinase-like ATPase, C-terminal domain"/>
    <property type="match status" value="1"/>
</dbReference>
<dbReference type="PANTHER" id="PTHR45453">
    <property type="entry name" value="PHOSPHATE REGULON SENSOR PROTEIN PHOR"/>
    <property type="match status" value="1"/>
</dbReference>
<keyword evidence="9" id="KW-0067">ATP-binding</keyword>
<keyword evidence="11 12" id="KW-0472">Membrane</keyword>
<dbReference type="PROSITE" id="PS50885">
    <property type="entry name" value="HAMP"/>
    <property type="match status" value="1"/>
</dbReference>
<dbReference type="PRINTS" id="PR00344">
    <property type="entry name" value="BCTRLSENSOR"/>
</dbReference>
<dbReference type="RefSeq" id="WP_204202873.1">
    <property type="nucleotide sequence ID" value="NZ_JAFELM010000022.1"/>
</dbReference>
<keyword evidence="4" id="KW-1003">Cell membrane</keyword>
<dbReference type="Proteomes" id="UP001518925">
    <property type="component" value="Unassembled WGS sequence"/>
</dbReference>
<gene>
    <name evidence="15" type="ORF">JR050_07370</name>
</gene>
<dbReference type="InterPro" id="IPR000014">
    <property type="entry name" value="PAS"/>
</dbReference>
<evidence type="ECO:0000256" key="9">
    <source>
        <dbReference type="ARBA" id="ARBA00022840"/>
    </source>
</evidence>
<evidence type="ECO:0000256" key="10">
    <source>
        <dbReference type="ARBA" id="ARBA00023012"/>
    </source>
</evidence>
<organism evidence="15 16">
    <name type="scientific">Bacillus suaedaesalsae</name>
    <dbReference type="NCBI Taxonomy" id="2810349"/>
    <lineage>
        <taxon>Bacteria</taxon>
        <taxon>Bacillati</taxon>
        <taxon>Bacillota</taxon>
        <taxon>Bacilli</taxon>
        <taxon>Bacillales</taxon>
        <taxon>Bacillaceae</taxon>
        <taxon>Bacillus</taxon>
    </lineage>
</organism>
<dbReference type="Gene3D" id="6.10.340.10">
    <property type="match status" value="1"/>
</dbReference>
<keyword evidence="8" id="KW-0418">Kinase</keyword>
<keyword evidence="16" id="KW-1185">Reference proteome</keyword>
<dbReference type="Pfam" id="PF00512">
    <property type="entry name" value="HisKA"/>
    <property type="match status" value="1"/>
</dbReference>
<dbReference type="InterPro" id="IPR031967">
    <property type="entry name" value="PhoR_single_Cache-like_dom"/>
</dbReference>
<dbReference type="Pfam" id="PF02518">
    <property type="entry name" value="HATPase_c"/>
    <property type="match status" value="1"/>
</dbReference>
<dbReference type="InterPro" id="IPR013767">
    <property type="entry name" value="PAS_fold"/>
</dbReference>
<sequence>MSKFQSRLLFWLVMLTLFVMIGMGGLIGQIFKAFYTVTYNERLEKEANLVLQIIEKEVDIQIKDVANSLKTKVTMVDGNGEILLSSEENLDDTPSYLINEYKSRLTEGKLSEKPLHIEGSEKNRFYYVVPMKSEGYLLLSQPVDSYEKTYKQIWAVLITSIGLAFIVMLIFGARITRYYMKPIESATIVATELAKGNYKARTYENHSKETSMLSQSINILARNLQDMVKTQEIQQSRLTTLIENMGSGLIFIDSRGYINLVNRTYKDIFKVDTQNYLYRSYYDVIEHREVISMLEEIFMTEIKIRKHLHLSFGITQKHFEVYGSPIISANDEWKGILLVFHDISDLKKLEQIRQDFVANVSHELKTPITSIKGFSETLLDGAMKDENLLENFLNIILTESDRLQSLIQDLLDLSKIEQPGYAINWKRVELRGLIEEIMVLLEGKAAEKNVQLVLEGKGEYWLDGDLYRLKQIFINLINNGIAYTPSGGTVSIAIQELSKKIKVQVLDTGIGIAKEELPRIFERFYRVDKARTRNSGGTGLGLAIVKHLVDVHGGTIMVESEQSVGTTFTIEFNKKKRN</sequence>
<dbReference type="Gene3D" id="1.10.287.130">
    <property type="match status" value="1"/>
</dbReference>
<dbReference type="InterPro" id="IPR036097">
    <property type="entry name" value="HisK_dim/P_sf"/>
</dbReference>
<dbReference type="InterPro" id="IPR003594">
    <property type="entry name" value="HATPase_dom"/>
</dbReference>
<dbReference type="InterPro" id="IPR005467">
    <property type="entry name" value="His_kinase_dom"/>
</dbReference>
<dbReference type="InterPro" id="IPR003661">
    <property type="entry name" value="HisK_dim/P_dom"/>
</dbReference>
<feature type="transmembrane region" description="Helical" evidence="12">
    <location>
        <begin position="153"/>
        <end position="173"/>
    </location>
</feature>
<evidence type="ECO:0000256" key="12">
    <source>
        <dbReference type="SAM" id="Phobius"/>
    </source>
</evidence>
<dbReference type="PROSITE" id="PS50109">
    <property type="entry name" value="HIS_KIN"/>
    <property type="match status" value="1"/>
</dbReference>
<dbReference type="NCBIfam" id="NF046044">
    <property type="entry name" value="PnpS"/>
    <property type="match status" value="1"/>
</dbReference>
<dbReference type="SUPFAM" id="SSF47384">
    <property type="entry name" value="Homodimeric domain of signal transducing histidine kinase"/>
    <property type="match status" value="1"/>
</dbReference>
<keyword evidence="7" id="KW-0547">Nucleotide-binding</keyword>
<dbReference type="NCBIfam" id="TIGR00229">
    <property type="entry name" value="sensory_box"/>
    <property type="match status" value="1"/>
</dbReference>
<comment type="catalytic activity">
    <reaction evidence="1">
        <text>ATP + protein L-histidine = ADP + protein N-phospho-L-histidine.</text>
        <dbReference type="EC" id="2.7.13.3"/>
    </reaction>
</comment>
<comment type="subcellular location">
    <subcellularLocation>
        <location evidence="2">Cell membrane</location>
        <topology evidence="2">Multi-pass membrane protein</topology>
    </subcellularLocation>
</comment>
<dbReference type="PANTHER" id="PTHR45453:SF1">
    <property type="entry name" value="PHOSPHATE REGULON SENSOR PROTEIN PHOR"/>
    <property type="match status" value="1"/>
</dbReference>
<dbReference type="SMART" id="SM00387">
    <property type="entry name" value="HATPase_c"/>
    <property type="match status" value="1"/>
</dbReference>
<accession>A0ABS2DG84</accession>
<dbReference type="InterPro" id="IPR036890">
    <property type="entry name" value="HATPase_C_sf"/>
</dbReference>
<evidence type="ECO:0000256" key="6">
    <source>
        <dbReference type="ARBA" id="ARBA00022679"/>
    </source>
</evidence>
<keyword evidence="12" id="KW-1133">Transmembrane helix</keyword>
<evidence type="ECO:0000256" key="7">
    <source>
        <dbReference type="ARBA" id="ARBA00022741"/>
    </source>
</evidence>
<reference evidence="15 16" key="1">
    <citation type="submission" date="2021-02" db="EMBL/GenBank/DDBJ databases">
        <title>Bacillus sp. RD4P76, an endophyte from a halophyte.</title>
        <authorList>
            <person name="Sun J.-Q."/>
        </authorList>
    </citation>
    <scope>NUCLEOTIDE SEQUENCE [LARGE SCALE GENOMIC DNA]</scope>
    <source>
        <strain evidence="15 16">RD4P76</strain>
    </source>
</reference>
<dbReference type="CDD" id="cd00082">
    <property type="entry name" value="HisKA"/>
    <property type="match status" value="1"/>
</dbReference>
<protein>
    <recommendedName>
        <fullName evidence="3">histidine kinase</fullName>
        <ecNumber evidence="3">2.7.13.3</ecNumber>
    </recommendedName>
</protein>
<name>A0ABS2DG84_9BACI</name>
<dbReference type="Pfam" id="PF00989">
    <property type="entry name" value="PAS"/>
    <property type="match status" value="1"/>
</dbReference>
<dbReference type="InterPro" id="IPR035965">
    <property type="entry name" value="PAS-like_dom_sf"/>
</dbReference>
<dbReference type="CDD" id="cd00130">
    <property type="entry name" value="PAS"/>
    <property type="match status" value="1"/>
</dbReference>
<evidence type="ECO:0000256" key="1">
    <source>
        <dbReference type="ARBA" id="ARBA00000085"/>
    </source>
</evidence>
<comment type="caution">
    <text evidence="15">The sequence shown here is derived from an EMBL/GenBank/DDBJ whole genome shotgun (WGS) entry which is preliminary data.</text>
</comment>
<evidence type="ECO:0000256" key="8">
    <source>
        <dbReference type="ARBA" id="ARBA00022777"/>
    </source>
</evidence>
<evidence type="ECO:0000259" key="13">
    <source>
        <dbReference type="PROSITE" id="PS50109"/>
    </source>
</evidence>
<evidence type="ECO:0000256" key="11">
    <source>
        <dbReference type="ARBA" id="ARBA00023136"/>
    </source>
</evidence>
<evidence type="ECO:0000313" key="16">
    <source>
        <dbReference type="Proteomes" id="UP001518925"/>
    </source>
</evidence>
<evidence type="ECO:0000256" key="5">
    <source>
        <dbReference type="ARBA" id="ARBA00022553"/>
    </source>
</evidence>
<dbReference type="CDD" id="cd00075">
    <property type="entry name" value="HATPase"/>
    <property type="match status" value="1"/>
</dbReference>
<proteinExistence type="predicted"/>
<evidence type="ECO:0000313" key="15">
    <source>
        <dbReference type="EMBL" id="MBM6617496.1"/>
    </source>
</evidence>
<feature type="domain" description="Histidine kinase" evidence="13">
    <location>
        <begin position="359"/>
        <end position="576"/>
    </location>
</feature>
<evidence type="ECO:0000256" key="3">
    <source>
        <dbReference type="ARBA" id="ARBA00012438"/>
    </source>
</evidence>
<evidence type="ECO:0000256" key="2">
    <source>
        <dbReference type="ARBA" id="ARBA00004651"/>
    </source>
</evidence>
<dbReference type="InterPro" id="IPR050351">
    <property type="entry name" value="BphY/WalK/GraS-like"/>
</dbReference>
<dbReference type="Pfam" id="PF16736">
    <property type="entry name" value="sCache_like"/>
    <property type="match status" value="1"/>
</dbReference>
<evidence type="ECO:0000256" key="4">
    <source>
        <dbReference type="ARBA" id="ARBA00022475"/>
    </source>
</evidence>
<dbReference type="InterPro" id="IPR003660">
    <property type="entry name" value="HAMP_dom"/>
</dbReference>
<keyword evidence="12" id="KW-0812">Transmembrane</keyword>
<dbReference type="InterPro" id="IPR004358">
    <property type="entry name" value="Sig_transdc_His_kin-like_C"/>
</dbReference>
<keyword evidence="5" id="KW-0597">Phosphoprotein</keyword>
<keyword evidence="6" id="KW-0808">Transferase</keyword>
<feature type="domain" description="HAMP" evidence="14">
    <location>
        <begin position="177"/>
        <end position="229"/>
    </location>
</feature>
<dbReference type="EC" id="2.7.13.3" evidence="3"/>